<protein>
    <submittedName>
        <fullName evidence="1">Uncharacterized protein</fullName>
    </submittedName>
</protein>
<sequence>MGIKDWFGGNKNKEEFREKAKETFKNAKLTPGKALELNKLAEEFQIEDAGDDKTMLRKEVYNAAVGSAKARGKLTDQEAAELAKIQKFLALRDDQVDKTKRDLNRLKLLTEIRQGNLPTLTKDHPSLRGLMLDGGETAHWSVQVDVLDRPTTMGRDGVPVKWNTPYVSRSAKVHGMPSEGAKELGDGYLVITDKRVVFKGDKSAAVPYTPQAEFFLYAEGLRIQRTVGNTLLKFKSGTDDTAEIVGELLAALMK</sequence>
<evidence type="ECO:0000313" key="2">
    <source>
        <dbReference type="Proteomes" id="UP000501534"/>
    </source>
</evidence>
<gene>
    <name evidence="1" type="ORF">DSM104443_04117</name>
</gene>
<keyword evidence="2" id="KW-1185">Reference proteome</keyword>
<evidence type="ECO:0000313" key="1">
    <source>
        <dbReference type="EMBL" id="QJR13023.1"/>
    </source>
</evidence>
<accession>A0A6M4H2S8</accession>
<proteinExistence type="predicted"/>
<dbReference type="Proteomes" id="UP000501534">
    <property type="component" value="Chromosome"/>
</dbReference>
<name>A0A6M4H2S8_9PROT</name>
<reference evidence="1 2" key="1">
    <citation type="submission" date="2020-04" db="EMBL/GenBank/DDBJ databases">
        <title>Usitatibacter rugosus gen. nov., sp. nov. and Usitatibacter palustris sp. nov., novel members of Usitatibacteraceae fam. nov. within the order Nitrosomonadales isolated from soil.</title>
        <authorList>
            <person name="Huber K.J."/>
            <person name="Neumann-Schaal M."/>
            <person name="Geppert A."/>
            <person name="Luckner M."/>
            <person name="Wanner G."/>
            <person name="Overmann J."/>
        </authorList>
    </citation>
    <scope>NUCLEOTIDE SEQUENCE [LARGE SCALE GENOMIC DNA]</scope>
    <source>
        <strain evidence="1 2">0125_3</strain>
    </source>
</reference>
<organism evidence="1 2">
    <name type="scientific">Usitatibacter rugosus</name>
    <dbReference type="NCBI Taxonomy" id="2732067"/>
    <lineage>
        <taxon>Bacteria</taxon>
        <taxon>Pseudomonadati</taxon>
        <taxon>Pseudomonadota</taxon>
        <taxon>Betaproteobacteria</taxon>
        <taxon>Nitrosomonadales</taxon>
        <taxon>Usitatibacteraceae</taxon>
        <taxon>Usitatibacter</taxon>
    </lineage>
</organism>
<dbReference type="AlphaFoldDB" id="A0A6M4H2S8"/>
<dbReference type="RefSeq" id="WP_171095743.1">
    <property type="nucleotide sequence ID" value="NZ_CP053069.1"/>
</dbReference>
<dbReference type="KEGG" id="uru:DSM104443_04117"/>
<dbReference type="EMBL" id="CP053069">
    <property type="protein sequence ID" value="QJR13023.1"/>
    <property type="molecule type" value="Genomic_DNA"/>
</dbReference>